<feature type="region of interest" description="Disordered" evidence="2">
    <location>
        <begin position="1402"/>
        <end position="1460"/>
    </location>
</feature>
<feature type="region of interest" description="Disordered" evidence="2">
    <location>
        <begin position="636"/>
        <end position="793"/>
    </location>
</feature>
<feature type="region of interest" description="Disordered" evidence="2">
    <location>
        <begin position="955"/>
        <end position="1041"/>
    </location>
</feature>
<feature type="domain" description="SAC3/GANP/THP3 conserved" evidence="3">
    <location>
        <begin position="102"/>
        <end position="389"/>
    </location>
</feature>
<dbReference type="WBParaSite" id="TMUE_1000003673.1">
    <property type="protein sequence ID" value="TMUE_1000003673.1"/>
    <property type="gene ID" value="WBGene00287651"/>
</dbReference>
<feature type="region of interest" description="Disordered" evidence="2">
    <location>
        <begin position="885"/>
        <end position="929"/>
    </location>
</feature>
<feature type="compositionally biased region" description="Polar residues" evidence="2">
    <location>
        <begin position="1226"/>
        <end position="1239"/>
    </location>
</feature>
<feature type="compositionally biased region" description="Polar residues" evidence="2">
    <location>
        <begin position="1027"/>
        <end position="1036"/>
    </location>
</feature>
<accession>A0A5S6Q908</accession>
<feature type="region of interest" description="Disordered" evidence="2">
    <location>
        <begin position="817"/>
        <end position="860"/>
    </location>
</feature>
<dbReference type="GO" id="GO:0005737">
    <property type="term" value="C:cytoplasm"/>
    <property type="evidence" value="ECO:0007669"/>
    <property type="project" value="TreeGrafter"/>
</dbReference>
<proteinExistence type="predicted"/>
<evidence type="ECO:0000256" key="2">
    <source>
        <dbReference type="SAM" id="MobiDB-lite"/>
    </source>
</evidence>
<evidence type="ECO:0000259" key="3">
    <source>
        <dbReference type="Pfam" id="PF03399"/>
    </source>
</evidence>
<feature type="compositionally biased region" description="Low complexity" evidence="2">
    <location>
        <begin position="972"/>
        <end position="1002"/>
    </location>
</feature>
<evidence type="ECO:0000256" key="1">
    <source>
        <dbReference type="SAM" id="Coils"/>
    </source>
</evidence>
<dbReference type="Pfam" id="PF03399">
    <property type="entry name" value="SAC3_GANP"/>
    <property type="match status" value="1"/>
</dbReference>
<feature type="compositionally biased region" description="Low complexity" evidence="2">
    <location>
        <begin position="902"/>
        <end position="920"/>
    </location>
</feature>
<feature type="compositionally biased region" description="Polar residues" evidence="2">
    <location>
        <begin position="1282"/>
        <end position="1308"/>
    </location>
</feature>
<dbReference type="STRING" id="70415.A0A5S6Q908"/>
<feature type="compositionally biased region" description="Low complexity" evidence="2">
    <location>
        <begin position="722"/>
        <end position="731"/>
    </location>
</feature>
<dbReference type="Pfam" id="PF13634">
    <property type="entry name" value="Nucleoporin_FG"/>
    <property type="match status" value="5"/>
</dbReference>
<dbReference type="InterPro" id="IPR025574">
    <property type="entry name" value="Nucleoporin_FG_rpt"/>
</dbReference>
<feature type="region of interest" description="Disordered" evidence="2">
    <location>
        <begin position="1273"/>
        <end position="1314"/>
    </location>
</feature>
<dbReference type="GO" id="GO:0006406">
    <property type="term" value="P:mRNA export from nucleus"/>
    <property type="evidence" value="ECO:0007669"/>
    <property type="project" value="TreeGrafter"/>
</dbReference>
<feature type="compositionally biased region" description="Polar residues" evidence="2">
    <location>
        <begin position="483"/>
        <end position="497"/>
    </location>
</feature>
<dbReference type="Proteomes" id="UP000046395">
    <property type="component" value="Unassembled WGS sequence"/>
</dbReference>
<dbReference type="GO" id="GO:0070390">
    <property type="term" value="C:transcription export complex 2"/>
    <property type="evidence" value="ECO:0007669"/>
    <property type="project" value="TreeGrafter"/>
</dbReference>
<dbReference type="GO" id="GO:0005643">
    <property type="term" value="C:nuclear pore"/>
    <property type="evidence" value="ECO:0007669"/>
    <property type="project" value="UniProtKB-ARBA"/>
</dbReference>
<feature type="compositionally biased region" description="Polar residues" evidence="2">
    <location>
        <begin position="1075"/>
        <end position="1101"/>
    </location>
</feature>
<reference evidence="5" key="1">
    <citation type="submission" date="2019-12" db="UniProtKB">
        <authorList>
            <consortium name="WormBaseParasite"/>
        </authorList>
    </citation>
    <scope>IDENTIFICATION</scope>
</reference>
<dbReference type="InterPro" id="IPR005062">
    <property type="entry name" value="SAC3/GANP/THP3_conserved"/>
</dbReference>
<feature type="region of interest" description="Disordered" evidence="2">
    <location>
        <begin position="1060"/>
        <end position="1240"/>
    </location>
</feature>
<sequence length="2038" mass="220201">MPLKNSSDKHPKSGSRYASKLKEFLAVRLGPALRPTSSDSTVPSEKDTRLFVRRLKSLYKRKAQTASAKFDLLNTRDIYIREYEALSVPDISKIPVGYCDDMCPEKDRYMRENIRLFSYYESLQFFQNGDLNTLDHCLATKYYTRSAAAQSTPLPHELRSNVGLKKSSEFLFGCVLQREPSDSKRLLKWYDFIWDRSRAIRKELTQLLLVNSLSVSILEKCVRFHIYAGYRFSQFKMEDFDQYLNTENLMNCMRSLRESYIILRDQKKVSVNETEFLSYYIIMAMPTMHTSFVNLKMRASVRSSPDVQFALGICRDYAEMDYISFFRRIREKATFLQACLLHQYFPVIRTNAMVIMSISHRPRYPAVSNEVLADWLHCDDPKAAESFVAGLKEKYGPNRRPPFRYEPDAKQTLLSDSSLVGSKLSAPIVEIINGGPVEAWVYPSDPPLSSFDSSSRYVNDPTYWYYVKKYDVARPARPLAVSNVKQPSEKTPSSQPLERSLPAQAAEGGKDDVPAVKEDKTVDVESYTAIPFSFVVKQEQAPVEEVAKETGGKESAAASLHPLKSAIDDSEPTVLFPLSGQYPRSVRFETPTSEQASHDIPAAFQSSGTLFGPQSRIVQSAPLALNDSLFSLKAQPSQPPPAVLFEAPKPATDQADPLGSSDLKIPPAQPSPSVSSEAYKQVDNQSAALPSSGSLFGWKPPSQPVPLVPAKAPESVPGQAASSVPSESLSSLKAPPSQPLPAVLFEAPKPAADQAVPLGSSDLKIPPAQPSPLVSSEASKQPASQSTALPSSGSLFAFKAPSQQAPLISAEAPKSIFGQAPSSAPTGGLFGLKASSAQPSPSVSSEASKQPASQSTALPSSGSLFAWKAPSQQAPLISAEAPKSIFGQAPSSTPTGGLFGLKASSAQPSPSVSSEASKQPASQSTALPSSGSLFAWKAPSQQAPLISAEAPKPLFGQAASSAPTGSLFGLKAQPAQPSPSVSSEASEQADSQSAALSSSGSLFKWKPPSQPVPLVPAKAPESVPGQAASSVPSESLFSLKAPPSQPLPAVLFEAPKPAADQAVPLGSSDLKIPSAQPSPSVSSEGSKQPASHSPALPSSGNLFAWKAPSQQAPLVSAEASKSISGQAPLSAPTGSLFGLKAPPAQPSPLVSSEASKQADSQSAALPSSGSLFGWKPPSQTVPVVPAKVTESEPGQAASSVPSESLFGLKAPPAQPSRLLSPEASKQADSQSAALPSSGSLFGWQPPSKQVPLVSAEAPLPVFGLPASSAPTGSLFGLKAPSAQPSPLVSSEASKQADSQSAALPSSGSFFGWKPPSQQAPLISAEVPKPIFGQTASSTPIGSLFGLKVPPAEPVPLVTLGARKLEAGQAAPSVLSGKSVLPEPAHPHAAPLVLSEASVGPEAAHAQSVPLEPCTTPVVPSYKGRPPHKEGPQSDDLAPSGAKNGEEPTKHWTPKKVRTAVRTVADKQRTEAQPRKVELQSNACVSLPSSPKRKRKTLSKEKLLKMVMPHVALNMLLNDATELSLRELASAVLRVDKLLFDTKLEQLRHRLLTGRVQRYFRHWASWAKQRAATKWVGTDEIKFTPPCVESPIEAMERQRLCESILSSYTERMKQLFESWTSLNWESFGQTLPLGQVSTVKITIPQVPMNFFVWRCALLLHPDSSTSLVAHWVAVQLGLLASDEIVYHARIPESMTVALVNNYVAASVGSDDVAPNCIVVAADIADDLSKITPKLDAIVSISPHPVQLVAVVACSADEPLPEEISIAYRLGLDDLDRRRGFSGCAVIFSTSDRNFSWERFMLVETFSRLIRERPNKCCYEMWRVRDFISAAFECFENLTVGTPEFILRKLCYKVLCSLLDASTAFEQIGKLVSSSVIQRIGVDQDEFVSTDSFRATIDSWLKIVSDEQKMFSFQGAPHKMILRHLNPSNTEHSSEWLVISENSKISVCDRLQHLTLSAMDAAASWKQKEKEGRQLLKKAEKEERREQLIQARSAADAQETSELCDLTAVEVNKNEAELSAEDVYRRMDQLTEMISMFLRK</sequence>
<evidence type="ECO:0000313" key="5">
    <source>
        <dbReference type="WBParaSite" id="TMUE_1000003673.1"/>
    </source>
</evidence>
<evidence type="ECO:0000313" key="4">
    <source>
        <dbReference type="Proteomes" id="UP000046395"/>
    </source>
</evidence>
<keyword evidence="4" id="KW-1185">Reference proteome</keyword>
<feature type="coiled-coil region" evidence="1">
    <location>
        <begin position="1960"/>
        <end position="2031"/>
    </location>
</feature>
<name>A0A5S6Q908_TRIMR</name>
<feature type="compositionally biased region" description="Low complexity" evidence="2">
    <location>
        <begin position="833"/>
        <end position="851"/>
    </location>
</feature>
<feature type="region of interest" description="Disordered" evidence="2">
    <location>
        <begin position="481"/>
        <end position="513"/>
    </location>
</feature>
<feature type="compositionally biased region" description="Polar residues" evidence="2">
    <location>
        <begin position="772"/>
        <end position="793"/>
    </location>
</feature>
<keyword evidence="1" id="KW-0175">Coiled coil</keyword>
<feature type="compositionally biased region" description="Polar residues" evidence="2">
    <location>
        <begin position="671"/>
        <end position="694"/>
    </location>
</feature>
<organism evidence="4 5">
    <name type="scientific">Trichuris muris</name>
    <name type="common">Mouse whipworm</name>
    <dbReference type="NCBI Taxonomy" id="70415"/>
    <lineage>
        <taxon>Eukaryota</taxon>
        <taxon>Metazoa</taxon>
        <taxon>Ecdysozoa</taxon>
        <taxon>Nematoda</taxon>
        <taxon>Enoplea</taxon>
        <taxon>Dorylaimia</taxon>
        <taxon>Trichinellida</taxon>
        <taxon>Trichuridae</taxon>
        <taxon>Trichuris</taxon>
    </lineage>
</organism>
<feature type="compositionally biased region" description="Polar residues" evidence="2">
    <location>
        <begin position="1148"/>
        <end position="1170"/>
    </location>
</feature>
<dbReference type="Gene3D" id="1.25.40.990">
    <property type="match status" value="1"/>
</dbReference>
<protein>
    <submittedName>
        <fullName evidence="5">SAC3/GANP/THP3 conserved domain-containing protein</fullName>
    </submittedName>
</protein>
<feature type="compositionally biased region" description="Polar residues" evidence="2">
    <location>
        <begin position="1108"/>
        <end position="1127"/>
    </location>
</feature>
<dbReference type="PANTHER" id="PTHR12436">
    <property type="entry name" value="80 KDA MCM3-ASSOCIATED PROTEIN"/>
    <property type="match status" value="1"/>
</dbReference>
<dbReference type="PANTHER" id="PTHR12436:SF3">
    <property type="entry name" value="GERMINAL-CENTER ASSOCIATED NUCLEAR PROTEIN"/>
    <property type="match status" value="1"/>
</dbReference>
<dbReference type="InterPro" id="IPR045107">
    <property type="entry name" value="SAC3/GANP/THP3"/>
</dbReference>